<sequence length="87" mass="9504">MIMSGNKIYRKYSWLPSGSILGWCLEERIDQVDEIIPNWCAFHAEDPECMTKISTITTGVMGSTVVGFGGCINGRGGITWGTGTSRN</sequence>
<evidence type="ECO:0000313" key="2">
    <source>
        <dbReference type="Proteomes" id="UP000195402"/>
    </source>
</evidence>
<dbReference type="EMBL" id="MVGT01004285">
    <property type="protein sequence ID" value="OVA00883.1"/>
    <property type="molecule type" value="Genomic_DNA"/>
</dbReference>
<organism evidence="1 2">
    <name type="scientific">Macleaya cordata</name>
    <name type="common">Five-seeded plume-poppy</name>
    <name type="synonym">Bocconia cordata</name>
    <dbReference type="NCBI Taxonomy" id="56857"/>
    <lineage>
        <taxon>Eukaryota</taxon>
        <taxon>Viridiplantae</taxon>
        <taxon>Streptophyta</taxon>
        <taxon>Embryophyta</taxon>
        <taxon>Tracheophyta</taxon>
        <taxon>Spermatophyta</taxon>
        <taxon>Magnoliopsida</taxon>
        <taxon>Ranunculales</taxon>
        <taxon>Papaveraceae</taxon>
        <taxon>Papaveroideae</taxon>
        <taxon>Macleaya</taxon>
    </lineage>
</organism>
<name>A0A200PRQ7_MACCD</name>
<accession>A0A200PRQ7</accession>
<comment type="caution">
    <text evidence="1">The sequence shown here is derived from an EMBL/GenBank/DDBJ whole genome shotgun (WGS) entry which is preliminary data.</text>
</comment>
<keyword evidence="2" id="KW-1185">Reference proteome</keyword>
<reference evidence="1 2" key="1">
    <citation type="journal article" date="2017" name="Mol. Plant">
        <title>The Genome of Medicinal Plant Macleaya cordata Provides New Insights into Benzylisoquinoline Alkaloids Metabolism.</title>
        <authorList>
            <person name="Liu X."/>
            <person name="Liu Y."/>
            <person name="Huang P."/>
            <person name="Ma Y."/>
            <person name="Qing Z."/>
            <person name="Tang Q."/>
            <person name="Cao H."/>
            <person name="Cheng P."/>
            <person name="Zheng Y."/>
            <person name="Yuan Z."/>
            <person name="Zhou Y."/>
            <person name="Liu J."/>
            <person name="Tang Z."/>
            <person name="Zhuo Y."/>
            <person name="Zhang Y."/>
            <person name="Yu L."/>
            <person name="Huang J."/>
            <person name="Yang P."/>
            <person name="Peng Q."/>
            <person name="Zhang J."/>
            <person name="Jiang W."/>
            <person name="Zhang Z."/>
            <person name="Lin K."/>
            <person name="Ro D.K."/>
            <person name="Chen X."/>
            <person name="Xiong X."/>
            <person name="Shang Y."/>
            <person name="Huang S."/>
            <person name="Zeng J."/>
        </authorList>
    </citation>
    <scope>NUCLEOTIDE SEQUENCE [LARGE SCALE GENOMIC DNA]</scope>
    <source>
        <strain evidence="2">cv. BLH2017</strain>
        <tissue evidence="1">Root</tissue>
    </source>
</reference>
<evidence type="ECO:0000313" key="1">
    <source>
        <dbReference type="EMBL" id="OVA00883.1"/>
    </source>
</evidence>
<proteinExistence type="predicted"/>
<protein>
    <submittedName>
        <fullName evidence="1">Uncharacterized protein</fullName>
    </submittedName>
</protein>
<gene>
    <name evidence="1" type="ORF">BVC80_9081g38</name>
</gene>
<dbReference type="AlphaFoldDB" id="A0A200PRQ7"/>
<dbReference type="InParanoid" id="A0A200PRQ7"/>
<dbReference type="Proteomes" id="UP000195402">
    <property type="component" value="Unassembled WGS sequence"/>
</dbReference>